<dbReference type="HOGENOM" id="CLU_2121108_0_0_1"/>
<feature type="domain" description="DUF6532" evidence="1">
    <location>
        <begin position="3"/>
        <end position="86"/>
    </location>
</feature>
<name>S8FQ42_FOMSC</name>
<dbReference type="OrthoDB" id="10633878at2759"/>
<proteinExistence type="predicted"/>
<protein>
    <recommendedName>
        <fullName evidence="1">DUF6532 domain-containing protein</fullName>
    </recommendedName>
</protein>
<reference evidence="2 3" key="1">
    <citation type="journal article" date="2012" name="Science">
        <title>The Paleozoic origin of enzymatic lignin decomposition reconstructed from 31 fungal genomes.</title>
        <authorList>
            <person name="Floudas D."/>
            <person name="Binder M."/>
            <person name="Riley R."/>
            <person name="Barry K."/>
            <person name="Blanchette R.A."/>
            <person name="Henrissat B."/>
            <person name="Martinez A.T."/>
            <person name="Otillar R."/>
            <person name="Spatafora J.W."/>
            <person name="Yadav J.S."/>
            <person name="Aerts A."/>
            <person name="Benoit I."/>
            <person name="Boyd A."/>
            <person name="Carlson A."/>
            <person name="Copeland A."/>
            <person name="Coutinho P.M."/>
            <person name="de Vries R.P."/>
            <person name="Ferreira P."/>
            <person name="Findley K."/>
            <person name="Foster B."/>
            <person name="Gaskell J."/>
            <person name="Glotzer D."/>
            <person name="Gorecki P."/>
            <person name="Heitman J."/>
            <person name="Hesse C."/>
            <person name="Hori C."/>
            <person name="Igarashi K."/>
            <person name="Jurgens J.A."/>
            <person name="Kallen N."/>
            <person name="Kersten P."/>
            <person name="Kohler A."/>
            <person name="Kuees U."/>
            <person name="Kumar T.K.A."/>
            <person name="Kuo A."/>
            <person name="LaButti K."/>
            <person name="Larrondo L.F."/>
            <person name="Lindquist E."/>
            <person name="Ling A."/>
            <person name="Lombard V."/>
            <person name="Lucas S."/>
            <person name="Lundell T."/>
            <person name="Martin R."/>
            <person name="McLaughlin D.J."/>
            <person name="Morgenstern I."/>
            <person name="Morin E."/>
            <person name="Murat C."/>
            <person name="Nagy L.G."/>
            <person name="Nolan M."/>
            <person name="Ohm R.A."/>
            <person name="Patyshakuliyeva A."/>
            <person name="Rokas A."/>
            <person name="Ruiz-Duenas F.J."/>
            <person name="Sabat G."/>
            <person name="Salamov A."/>
            <person name="Samejima M."/>
            <person name="Schmutz J."/>
            <person name="Slot J.C."/>
            <person name="St John F."/>
            <person name="Stenlid J."/>
            <person name="Sun H."/>
            <person name="Sun S."/>
            <person name="Syed K."/>
            <person name="Tsang A."/>
            <person name="Wiebenga A."/>
            <person name="Young D."/>
            <person name="Pisabarro A."/>
            <person name="Eastwood D.C."/>
            <person name="Martin F."/>
            <person name="Cullen D."/>
            <person name="Grigoriev I.V."/>
            <person name="Hibbett D.S."/>
        </authorList>
    </citation>
    <scope>NUCLEOTIDE SEQUENCE</scope>
    <source>
        <strain evidence="3">FP-58527</strain>
    </source>
</reference>
<dbReference type="Pfam" id="PF20149">
    <property type="entry name" value="DUF6532"/>
    <property type="match status" value="1"/>
</dbReference>
<dbReference type="Proteomes" id="UP000015241">
    <property type="component" value="Unassembled WGS sequence"/>
</dbReference>
<evidence type="ECO:0000313" key="2">
    <source>
        <dbReference type="EMBL" id="EPT00425.1"/>
    </source>
</evidence>
<evidence type="ECO:0000313" key="3">
    <source>
        <dbReference type="Proteomes" id="UP000015241"/>
    </source>
</evidence>
<dbReference type="InterPro" id="IPR045341">
    <property type="entry name" value="DUF6532"/>
</dbReference>
<organism evidence="2 3">
    <name type="scientific">Fomitopsis schrenkii</name>
    <name type="common">Brown rot fungus</name>
    <dbReference type="NCBI Taxonomy" id="2126942"/>
    <lineage>
        <taxon>Eukaryota</taxon>
        <taxon>Fungi</taxon>
        <taxon>Dikarya</taxon>
        <taxon>Basidiomycota</taxon>
        <taxon>Agaricomycotina</taxon>
        <taxon>Agaricomycetes</taxon>
        <taxon>Polyporales</taxon>
        <taxon>Fomitopsis</taxon>
    </lineage>
</organism>
<gene>
    <name evidence="2" type="ORF">FOMPIDRAFT_1049746</name>
</gene>
<sequence>MKASKVTSQNVFRHQAISVIIKKQWFGQGQRNFGVNMASEEFRRVPDNIICLVCNAIEVVPRSMVFGSESPFSAKDYASIWEHMTVLEALKDKTPNYYNNTKSLLWDNMGIHNL</sequence>
<evidence type="ECO:0000259" key="1">
    <source>
        <dbReference type="Pfam" id="PF20149"/>
    </source>
</evidence>
<dbReference type="InParanoid" id="S8FQ42"/>
<keyword evidence="3" id="KW-1185">Reference proteome</keyword>
<dbReference type="AlphaFoldDB" id="S8FQ42"/>
<dbReference type="EMBL" id="KE504149">
    <property type="protein sequence ID" value="EPT00425.1"/>
    <property type="molecule type" value="Genomic_DNA"/>
</dbReference>
<accession>S8FQ42</accession>